<keyword evidence="2" id="KW-0812">Transmembrane</keyword>
<reference evidence="3" key="2">
    <citation type="submission" date="2021-08" db="EMBL/GenBank/DDBJ databases">
        <authorList>
            <person name="Gostincar C."/>
            <person name="Sun X."/>
            <person name="Song Z."/>
            <person name="Gunde-Cimerman N."/>
        </authorList>
    </citation>
    <scope>NUCLEOTIDE SEQUENCE</scope>
    <source>
        <strain evidence="3">EXF-9298</strain>
    </source>
</reference>
<reference evidence="3" key="1">
    <citation type="journal article" date="2021" name="J Fungi (Basel)">
        <title>Virulence traits and population genomics of the black yeast Aureobasidium melanogenum.</title>
        <authorList>
            <person name="Cernosa A."/>
            <person name="Sun X."/>
            <person name="Gostincar C."/>
            <person name="Fang C."/>
            <person name="Gunde-Cimerman N."/>
            <person name="Song Z."/>
        </authorList>
    </citation>
    <scope>NUCLEOTIDE SEQUENCE</scope>
    <source>
        <strain evidence="3">EXF-9298</strain>
    </source>
</reference>
<evidence type="ECO:0000313" key="4">
    <source>
        <dbReference type="Proteomes" id="UP000729357"/>
    </source>
</evidence>
<feature type="non-terminal residue" evidence="3">
    <location>
        <position position="433"/>
    </location>
</feature>
<feature type="region of interest" description="Disordered" evidence="1">
    <location>
        <begin position="368"/>
        <end position="433"/>
    </location>
</feature>
<evidence type="ECO:0000256" key="2">
    <source>
        <dbReference type="SAM" id="Phobius"/>
    </source>
</evidence>
<gene>
    <name evidence="3" type="ORF">KCU98_g184</name>
</gene>
<evidence type="ECO:0000256" key="1">
    <source>
        <dbReference type="SAM" id="MobiDB-lite"/>
    </source>
</evidence>
<protein>
    <submittedName>
        <fullName evidence="3">Uncharacterized protein</fullName>
    </submittedName>
</protein>
<accession>A0A9P8G5E5</accession>
<keyword evidence="4" id="KW-1185">Reference proteome</keyword>
<dbReference type="Proteomes" id="UP000729357">
    <property type="component" value="Unassembled WGS sequence"/>
</dbReference>
<dbReference type="AlphaFoldDB" id="A0A9P8G5E5"/>
<proteinExistence type="predicted"/>
<comment type="caution">
    <text evidence="3">The sequence shown here is derived from an EMBL/GenBank/DDBJ whole genome shotgun (WGS) entry which is preliminary data.</text>
</comment>
<feature type="transmembrane region" description="Helical" evidence="2">
    <location>
        <begin position="318"/>
        <end position="341"/>
    </location>
</feature>
<evidence type="ECO:0000313" key="3">
    <source>
        <dbReference type="EMBL" id="KAG9991715.1"/>
    </source>
</evidence>
<organism evidence="3 4">
    <name type="scientific">Aureobasidium melanogenum</name>
    <name type="common">Aureobasidium pullulans var. melanogenum</name>
    <dbReference type="NCBI Taxonomy" id="46634"/>
    <lineage>
        <taxon>Eukaryota</taxon>
        <taxon>Fungi</taxon>
        <taxon>Dikarya</taxon>
        <taxon>Ascomycota</taxon>
        <taxon>Pezizomycotina</taxon>
        <taxon>Dothideomycetes</taxon>
        <taxon>Dothideomycetidae</taxon>
        <taxon>Dothideales</taxon>
        <taxon>Saccotheciaceae</taxon>
        <taxon>Aureobasidium</taxon>
    </lineage>
</organism>
<name>A0A9P8G5E5_AURME</name>
<dbReference type="EMBL" id="JAHFXS010000001">
    <property type="protein sequence ID" value="KAG9991715.1"/>
    <property type="molecule type" value="Genomic_DNA"/>
</dbReference>
<feature type="transmembrane region" description="Helical" evidence="2">
    <location>
        <begin position="226"/>
        <end position="247"/>
    </location>
</feature>
<keyword evidence="2" id="KW-0472">Membrane</keyword>
<feature type="compositionally biased region" description="Basic and acidic residues" evidence="1">
    <location>
        <begin position="390"/>
        <end position="408"/>
    </location>
</feature>
<feature type="transmembrane region" description="Helical" evidence="2">
    <location>
        <begin position="259"/>
        <end position="284"/>
    </location>
</feature>
<feature type="transmembrane region" description="Helical" evidence="2">
    <location>
        <begin position="174"/>
        <end position="191"/>
    </location>
</feature>
<sequence length="433" mass="48673">MLRRRVVRTNNTSVNESQRMGIGKVLELGIRRWRLSLAKSILFPRLSVVFEDRRGYSGTSSPETIRLRALRQGRLHYGIGLVEYGHGELLVLLLSSLSAHTPPLFPLPFHTLWDPSSNLLADCRLLQLRNHFNYQPFNKMAPVIFGLPFSEFTWSKFGNANMWNNVYHLRRTKFIVYQLAMIFCVVSESLGTDALSRFVSQQKYIERHGGPDASEYNNDYVGVASYNIFAGIYVATIFGGAFFFDLIWPERREDHGVRVAWKICAISCIFVHLASCIAMTVIVATKDAYVTGISAAEGNRLVLENGKTPLDYRHSARIVTSVVFGWVGWVFVVASAVILVVGKNHDEKTGPWSTHVREAKLNNIDVESNFVSGHPSEKPLTNPLTGEQPEALRPHHRPEAAHVHEPTRAQEASPEMQNHSFDSSAPPVNPSHV</sequence>
<keyword evidence="2" id="KW-1133">Transmembrane helix</keyword>